<gene>
    <name evidence="1" type="ORF">L288_09650</name>
</gene>
<organism evidence="1 2">
    <name type="scientific">Sphingobium quisquiliarum P25</name>
    <dbReference type="NCBI Taxonomy" id="1329909"/>
    <lineage>
        <taxon>Bacteria</taxon>
        <taxon>Pseudomonadati</taxon>
        <taxon>Pseudomonadota</taxon>
        <taxon>Alphaproteobacteria</taxon>
        <taxon>Sphingomonadales</taxon>
        <taxon>Sphingomonadaceae</taxon>
        <taxon>Sphingobium</taxon>
    </lineage>
</organism>
<accession>T0I6S1</accession>
<comment type="caution">
    <text evidence="1">The sequence shown here is derived from an EMBL/GenBank/DDBJ whole genome shotgun (WGS) entry which is preliminary data.</text>
</comment>
<proteinExistence type="predicted"/>
<evidence type="ECO:0000313" key="2">
    <source>
        <dbReference type="Proteomes" id="UP000015525"/>
    </source>
</evidence>
<sequence length="59" mass="6410">MGQRIISPAGKIVIHVHDTNVDRPIQSVNKALTPFIESGSAIMLGGGPGWRLKTDFPER</sequence>
<dbReference type="EMBL" id="ATHO01000081">
    <property type="protein sequence ID" value="EQB07360.1"/>
    <property type="molecule type" value="Genomic_DNA"/>
</dbReference>
<evidence type="ECO:0000313" key="1">
    <source>
        <dbReference type="EMBL" id="EQB07360.1"/>
    </source>
</evidence>
<dbReference type="Proteomes" id="UP000015525">
    <property type="component" value="Unassembled WGS sequence"/>
</dbReference>
<keyword evidence="2" id="KW-1185">Reference proteome</keyword>
<protein>
    <submittedName>
        <fullName evidence="1">Uncharacterized protein</fullName>
    </submittedName>
</protein>
<dbReference type="AlphaFoldDB" id="T0I6S1"/>
<name>T0I6S1_9SPHN</name>
<reference evidence="1 2" key="1">
    <citation type="journal article" date="2013" name="Genome Announc.">
        <title>Draft Genome Sequence of Sphingobium quisquiliarum Strain P25T, a Novel Hexachlorocyclohexane (HCH)-Degrading Bacterium Isolated from an HCH Dumpsite.</title>
        <authorList>
            <person name="Kumar Singh A."/>
            <person name="Sangwan N."/>
            <person name="Sharma A."/>
            <person name="Gupta V."/>
            <person name="Khurana J.P."/>
            <person name="Lal R."/>
        </authorList>
    </citation>
    <scope>NUCLEOTIDE SEQUENCE [LARGE SCALE GENOMIC DNA]</scope>
    <source>
        <strain evidence="1 2">P25</strain>
    </source>
</reference>